<gene>
    <name evidence="1" type="ORF">MACK_003136</name>
</gene>
<evidence type="ECO:0000313" key="2">
    <source>
        <dbReference type="Proteomes" id="UP000244811"/>
    </source>
</evidence>
<dbReference type="AlphaFoldDB" id="A0A976MEL8"/>
<sequence length="345" mass="41755">MNFVELNRRFGQFTPFGHPLVTLNIKDRHSTDLVKYRMRGHIHVFTARRPYLFDTVFNGNNVIWAPKTHEYPDIVFVKYRRYGNNLLRVFFPRETGSYLNFNRHRSHRRYRHERESIKREEDTVQKNRQDAYKHLQDIKILTEGSSFQNDFSKFDVYKIGKVDQFYMFKFKDGVRCTGVQYVHKMTNPNISDQIFTQDRTVWKHGDFDRSEHPRAVYSHGVYKFMFIEFNENSFYFYRKSTSAKDWKHVLLENVRSLDLSRLKLLTYKSGHRELKELHPDKYLLYNLGFAYQIVFKDSAMCEQIQYDDELLYVHDLIGDYPLFIYLMFNKCCEVVYHNTAHYVYA</sequence>
<organism evidence="1 2">
    <name type="scientific">Theileria orientalis</name>
    <dbReference type="NCBI Taxonomy" id="68886"/>
    <lineage>
        <taxon>Eukaryota</taxon>
        <taxon>Sar</taxon>
        <taxon>Alveolata</taxon>
        <taxon>Apicomplexa</taxon>
        <taxon>Aconoidasida</taxon>
        <taxon>Piroplasmida</taxon>
        <taxon>Theileriidae</taxon>
        <taxon>Theileria</taxon>
    </lineage>
</organism>
<dbReference type="Pfam" id="PF04385">
    <property type="entry name" value="FAINT"/>
    <property type="match status" value="1"/>
</dbReference>
<dbReference type="InterPro" id="IPR007480">
    <property type="entry name" value="DUF529"/>
</dbReference>
<protein>
    <submittedName>
        <fullName evidence="1">Uncharacterized protein</fullName>
    </submittedName>
</protein>
<proteinExistence type="predicted"/>
<dbReference type="Proteomes" id="UP000244811">
    <property type="component" value="Chromosome 4"/>
</dbReference>
<dbReference type="EMBL" id="CP056072">
    <property type="protein sequence ID" value="UKK03034.2"/>
    <property type="molecule type" value="Genomic_DNA"/>
</dbReference>
<name>A0A976MEL8_THEOR</name>
<accession>A0A976MEL8</accession>
<reference evidence="1" key="1">
    <citation type="submission" date="2022-07" db="EMBL/GenBank/DDBJ databases">
        <title>Evaluation of T. orientalis genome assembly methods using nanopore sequencing and analysis of variation between genomes.</title>
        <authorList>
            <person name="Yam J."/>
            <person name="Micallef M.L."/>
            <person name="Liu M."/>
            <person name="Djordjevic S.P."/>
            <person name="Bogema D.R."/>
            <person name="Jenkins C."/>
        </authorList>
    </citation>
    <scope>NUCLEOTIDE SEQUENCE</scope>
    <source>
        <strain evidence="1">Goon Nure</strain>
    </source>
</reference>
<evidence type="ECO:0000313" key="1">
    <source>
        <dbReference type="EMBL" id="UKK03034.2"/>
    </source>
</evidence>